<evidence type="ECO:0000313" key="2">
    <source>
        <dbReference type="Proteomes" id="UP001150581"/>
    </source>
</evidence>
<dbReference type="Proteomes" id="UP001150581">
    <property type="component" value="Unassembled WGS sequence"/>
</dbReference>
<organism evidence="1 2">
    <name type="scientific">Kickxella alabastrina</name>
    <dbReference type="NCBI Taxonomy" id="61397"/>
    <lineage>
        <taxon>Eukaryota</taxon>
        <taxon>Fungi</taxon>
        <taxon>Fungi incertae sedis</taxon>
        <taxon>Zoopagomycota</taxon>
        <taxon>Kickxellomycotina</taxon>
        <taxon>Kickxellomycetes</taxon>
        <taxon>Kickxellales</taxon>
        <taxon>Kickxellaceae</taxon>
        <taxon>Kickxella</taxon>
    </lineage>
</organism>
<protein>
    <submittedName>
        <fullName evidence="1">Uncharacterized protein</fullName>
    </submittedName>
</protein>
<evidence type="ECO:0000313" key="1">
    <source>
        <dbReference type="EMBL" id="KAJ1884368.1"/>
    </source>
</evidence>
<reference evidence="1" key="1">
    <citation type="submission" date="2022-07" db="EMBL/GenBank/DDBJ databases">
        <title>Phylogenomic reconstructions and comparative analyses of Kickxellomycotina fungi.</title>
        <authorList>
            <person name="Reynolds N.K."/>
            <person name="Stajich J.E."/>
            <person name="Barry K."/>
            <person name="Grigoriev I.V."/>
            <person name="Crous P."/>
            <person name="Smith M.E."/>
        </authorList>
    </citation>
    <scope>NUCLEOTIDE SEQUENCE</scope>
    <source>
        <strain evidence="1">Benny 63K</strain>
    </source>
</reference>
<accession>A0ACC1I0D4</accession>
<dbReference type="EMBL" id="JANBPG010002870">
    <property type="protein sequence ID" value="KAJ1884368.1"/>
    <property type="molecule type" value="Genomic_DNA"/>
</dbReference>
<keyword evidence="2" id="KW-1185">Reference proteome</keyword>
<gene>
    <name evidence="1" type="ORF">LPJ66_010646</name>
</gene>
<comment type="caution">
    <text evidence="1">The sequence shown here is derived from an EMBL/GenBank/DDBJ whole genome shotgun (WGS) entry which is preliminary data.</text>
</comment>
<proteinExistence type="predicted"/>
<sequence>MTRWQSNLGWKPYRSFAGGKGKYTQELFIELFDTDLVTVPESLPEWFVEECRMWEEEQKQRFIELHGDTSG</sequence>
<name>A0ACC1I0D4_9FUNG</name>